<dbReference type="GO" id="GO:0005901">
    <property type="term" value="C:caveola"/>
    <property type="evidence" value="ECO:0007669"/>
    <property type="project" value="UniProtKB-SubCell"/>
</dbReference>
<dbReference type="PRINTS" id="PR01609">
    <property type="entry name" value="CD36FAMILY"/>
</dbReference>
<feature type="transmembrane region" description="Helical" evidence="13">
    <location>
        <begin position="35"/>
        <end position="56"/>
    </location>
</feature>
<feature type="non-terminal residue" evidence="14">
    <location>
        <position position="1"/>
    </location>
</feature>
<dbReference type="AlphaFoldDB" id="A0A1B6ECJ8"/>
<dbReference type="PANTHER" id="PTHR11923:SF110">
    <property type="entry name" value="SCAVENGER RECEPTOR CLASS B MEMBER 1"/>
    <property type="match status" value="1"/>
</dbReference>
<keyword evidence="5 13" id="KW-0812">Transmembrane</keyword>
<comment type="subcellular location">
    <subcellularLocation>
        <location evidence="2">Cell membrane</location>
        <topology evidence="2">Multi-pass membrane protein</topology>
    </subcellularLocation>
    <subcellularLocation>
        <location evidence="1">Membrane</location>
        <location evidence="1">Caveola</location>
        <topology evidence="1">Multi-pass membrane protein</topology>
    </subcellularLocation>
</comment>
<keyword evidence="8" id="KW-1015">Disulfide bond</keyword>
<dbReference type="PANTHER" id="PTHR11923">
    <property type="entry name" value="SCAVENGER RECEPTOR CLASS B TYPE-1 SR-B1"/>
    <property type="match status" value="1"/>
</dbReference>
<protein>
    <recommendedName>
        <fullName evidence="11">Scavenger receptor class B member 1</fullName>
    </recommendedName>
    <alternativeName>
        <fullName evidence="12">SR-BI</fullName>
    </alternativeName>
</protein>
<accession>A0A1B6ECJ8</accession>
<evidence type="ECO:0000256" key="13">
    <source>
        <dbReference type="SAM" id="Phobius"/>
    </source>
</evidence>
<keyword evidence="4" id="KW-1003">Cell membrane</keyword>
<evidence type="ECO:0000256" key="1">
    <source>
        <dbReference type="ARBA" id="ARBA00004189"/>
    </source>
</evidence>
<keyword evidence="6 13" id="KW-1133">Transmembrane helix</keyword>
<evidence type="ECO:0000256" key="10">
    <source>
        <dbReference type="ARBA" id="ARBA00023180"/>
    </source>
</evidence>
<evidence type="ECO:0000256" key="3">
    <source>
        <dbReference type="ARBA" id="ARBA00010532"/>
    </source>
</evidence>
<dbReference type="GO" id="GO:0005737">
    <property type="term" value="C:cytoplasm"/>
    <property type="evidence" value="ECO:0007669"/>
    <property type="project" value="TreeGrafter"/>
</dbReference>
<keyword evidence="7 13" id="KW-0472">Membrane</keyword>
<evidence type="ECO:0000256" key="9">
    <source>
        <dbReference type="ARBA" id="ARBA00023170"/>
    </source>
</evidence>
<evidence type="ECO:0000256" key="4">
    <source>
        <dbReference type="ARBA" id="ARBA00022475"/>
    </source>
</evidence>
<comment type="similarity">
    <text evidence="3">Belongs to the CD36 family.</text>
</comment>
<evidence type="ECO:0000256" key="12">
    <source>
        <dbReference type="ARBA" id="ARBA00042244"/>
    </source>
</evidence>
<evidence type="ECO:0000256" key="8">
    <source>
        <dbReference type="ARBA" id="ARBA00023157"/>
    </source>
</evidence>
<organism evidence="14">
    <name type="scientific">Clastoptera arizonana</name>
    <name type="common">Arizona spittle bug</name>
    <dbReference type="NCBI Taxonomy" id="38151"/>
    <lineage>
        <taxon>Eukaryota</taxon>
        <taxon>Metazoa</taxon>
        <taxon>Ecdysozoa</taxon>
        <taxon>Arthropoda</taxon>
        <taxon>Hexapoda</taxon>
        <taxon>Insecta</taxon>
        <taxon>Pterygota</taxon>
        <taxon>Neoptera</taxon>
        <taxon>Paraneoptera</taxon>
        <taxon>Hemiptera</taxon>
        <taxon>Auchenorrhyncha</taxon>
        <taxon>Cercopoidea</taxon>
        <taxon>Clastopteridae</taxon>
        <taxon>Clastoptera</taxon>
    </lineage>
</organism>
<name>A0A1B6ECJ8_9HEMI</name>
<reference evidence="14" key="1">
    <citation type="submission" date="2015-12" db="EMBL/GenBank/DDBJ databases">
        <title>De novo transcriptome assembly of four potential Pierce s Disease insect vectors from Arizona vineyards.</title>
        <authorList>
            <person name="Tassone E.E."/>
        </authorList>
    </citation>
    <scope>NUCLEOTIDE SEQUENCE</scope>
</reference>
<dbReference type="InterPro" id="IPR002159">
    <property type="entry name" value="CD36_fam"/>
</dbReference>
<keyword evidence="10" id="KW-0325">Glycoprotein</keyword>
<evidence type="ECO:0000256" key="2">
    <source>
        <dbReference type="ARBA" id="ARBA00004651"/>
    </source>
</evidence>
<gene>
    <name evidence="14" type="ORF">g.5089</name>
</gene>
<dbReference type="EMBL" id="GEDC01001632">
    <property type="protein sequence ID" value="JAS35666.1"/>
    <property type="molecule type" value="Transcribed_RNA"/>
</dbReference>
<evidence type="ECO:0000256" key="5">
    <source>
        <dbReference type="ARBA" id="ARBA00022692"/>
    </source>
</evidence>
<keyword evidence="9" id="KW-0675">Receptor</keyword>
<sequence length="274" mass="31700">FEYAHETPKRNKRKNYLTITTGAPTKRSYLCVQSILYFLLLLNSVIAIIMWATNWYQLIIYKVQVLSNNSLNVELWKNPTWQPLLSIYIFNYTNVDRILEYSEKPNVKEIGPYVFREKANKVNVTFYQNGTVSYQVRRNYTFLPEKTRGSLNDIIYTPNVVLLSAAQMIKEKPWFVRKTLGALISATKVSAFNNFTVNDFIMGPEDWFSKIGLNLKRALGEDVPSKFGLLTKRMGLSGNFTMNTGKYNTDLVGQFEYIDGRPGLGKWEDEECDK</sequence>
<evidence type="ECO:0000256" key="6">
    <source>
        <dbReference type="ARBA" id="ARBA00022989"/>
    </source>
</evidence>
<evidence type="ECO:0000256" key="7">
    <source>
        <dbReference type="ARBA" id="ARBA00023136"/>
    </source>
</evidence>
<evidence type="ECO:0000313" key="14">
    <source>
        <dbReference type="EMBL" id="JAS35666.1"/>
    </source>
</evidence>
<evidence type="ECO:0000256" key="11">
    <source>
        <dbReference type="ARBA" id="ARBA00040821"/>
    </source>
</evidence>
<dbReference type="GO" id="GO:0005044">
    <property type="term" value="F:scavenger receptor activity"/>
    <property type="evidence" value="ECO:0007669"/>
    <property type="project" value="TreeGrafter"/>
</dbReference>
<feature type="non-terminal residue" evidence="14">
    <location>
        <position position="274"/>
    </location>
</feature>
<proteinExistence type="inferred from homology"/>
<dbReference type="Pfam" id="PF01130">
    <property type="entry name" value="CD36"/>
    <property type="match status" value="1"/>
</dbReference>